<dbReference type="EMBL" id="PQXJ01000482">
    <property type="protein sequence ID" value="TGO48299.1"/>
    <property type="molecule type" value="Genomic_DNA"/>
</dbReference>
<dbReference type="AlphaFoldDB" id="A0A4Z1HH25"/>
<evidence type="ECO:0000313" key="2">
    <source>
        <dbReference type="EMBL" id="TGO48299.1"/>
    </source>
</evidence>
<protein>
    <submittedName>
        <fullName evidence="2">Uncharacterized protein</fullName>
    </submittedName>
</protein>
<feature type="compositionally biased region" description="Basic residues" evidence="1">
    <location>
        <begin position="108"/>
        <end position="117"/>
    </location>
</feature>
<feature type="compositionally biased region" description="Basic and acidic residues" evidence="1">
    <location>
        <begin position="124"/>
        <end position="153"/>
    </location>
</feature>
<organism evidence="2 3">
    <name type="scientific">Botryotinia narcissicola</name>
    <dbReference type="NCBI Taxonomy" id="278944"/>
    <lineage>
        <taxon>Eukaryota</taxon>
        <taxon>Fungi</taxon>
        <taxon>Dikarya</taxon>
        <taxon>Ascomycota</taxon>
        <taxon>Pezizomycotina</taxon>
        <taxon>Leotiomycetes</taxon>
        <taxon>Helotiales</taxon>
        <taxon>Sclerotiniaceae</taxon>
        <taxon>Botryotinia</taxon>
    </lineage>
</organism>
<evidence type="ECO:0000313" key="3">
    <source>
        <dbReference type="Proteomes" id="UP000297452"/>
    </source>
</evidence>
<accession>A0A4Z1HH25</accession>
<sequence length="232" mass="27009">MVYYSSRSISYNEHYNDYPPKTTQAFGYSPSHLSIPPRLNASSRDPQNDSRRTYPSQPQKPIQRSYSPLPKPPIGPIPTSRAPSPASPRPPPRAQTYPSANLYTHRNSTPRRPKSRKSQANSEQENRERSARKGLRYEELKRDKEGNKKADKSWEEEDVKTQGIYNSEEEKLDYRRRVEQDRKRPADRPEVRSSGAVGRGFHRDGEQGYLGKTVGWKGQTFREERRRKFFKI</sequence>
<comment type="caution">
    <text evidence="2">The sequence shown here is derived from an EMBL/GenBank/DDBJ whole genome shotgun (WGS) entry which is preliminary data.</text>
</comment>
<dbReference type="OrthoDB" id="3556095at2759"/>
<keyword evidence="3" id="KW-1185">Reference proteome</keyword>
<feature type="compositionally biased region" description="Polar residues" evidence="1">
    <location>
        <begin position="53"/>
        <end position="66"/>
    </location>
</feature>
<feature type="region of interest" description="Disordered" evidence="1">
    <location>
        <begin position="1"/>
        <end position="217"/>
    </location>
</feature>
<feature type="compositionally biased region" description="Polar residues" evidence="1">
    <location>
        <begin position="96"/>
        <end position="107"/>
    </location>
</feature>
<feature type="compositionally biased region" description="Basic and acidic residues" evidence="1">
    <location>
        <begin position="168"/>
        <end position="191"/>
    </location>
</feature>
<dbReference type="Proteomes" id="UP000297452">
    <property type="component" value="Unassembled WGS sequence"/>
</dbReference>
<evidence type="ECO:0000256" key="1">
    <source>
        <dbReference type="SAM" id="MobiDB-lite"/>
    </source>
</evidence>
<gene>
    <name evidence="2" type="ORF">BOTNAR_0482g00030</name>
</gene>
<name>A0A4Z1HH25_9HELO</name>
<feature type="compositionally biased region" description="Polar residues" evidence="1">
    <location>
        <begin position="1"/>
        <end position="13"/>
    </location>
</feature>
<reference evidence="2 3" key="1">
    <citation type="submission" date="2017-12" db="EMBL/GenBank/DDBJ databases">
        <title>Comparative genomics of Botrytis spp.</title>
        <authorList>
            <person name="Valero-Jimenez C.A."/>
            <person name="Tapia P."/>
            <person name="Veloso J."/>
            <person name="Silva-Moreno E."/>
            <person name="Staats M."/>
            <person name="Valdes J.H."/>
            <person name="Van Kan J.A.L."/>
        </authorList>
    </citation>
    <scope>NUCLEOTIDE SEQUENCE [LARGE SCALE GENOMIC DNA]</scope>
    <source>
        <strain evidence="2 3">MUCL2120</strain>
    </source>
</reference>
<proteinExistence type="predicted"/>